<keyword evidence="4" id="KW-1185">Reference proteome</keyword>
<dbReference type="SUPFAM" id="SSF53474">
    <property type="entry name" value="alpha/beta-Hydrolases"/>
    <property type="match status" value="1"/>
</dbReference>
<comment type="caution">
    <text evidence="3">The sequence shown here is derived from an EMBL/GenBank/DDBJ whole genome shotgun (WGS) entry which is preliminary data.</text>
</comment>
<evidence type="ECO:0000313" key="4">
    <source>
        <dbReference type="Proteomes" id="UP001500967"/>
    </source>
</evidence>
<organism evidence="3 4">
    <name type="scientific">Cryptosporangium japonicum</name>
    <dbReference type="NCBI Taxonomy" id="80872"/>
    <lineage>
        <taxon>Bacteria</taxon>
        <taxon>Bacillati</taxon>
        <taxon>Actinomycetota</taxon>
        <taxon>Actinomycetes</taxon>
        <taxon>Cryptosporangiales</taxon>
        <taxon>Cryptosporangiaceae</taxon>
        <taxon>Cryptosporangium</taxon>
    </lineage>
</organism>
<dbReference type="PANTHER" id="PTHR43798:SF33">
    <property type="entry name" value="HYDROLASE, PUTATIVE (AFU_ORTHOLOGUE AFUA_2G14860)-RELATED"/>
    <property type="match status" value="1"/>
</dbReference>
<feature type="domain" description="AB hydrolase-1" evidence="2">
    <location>
        <begin position="18"/>
        <end position="143"/>
    </location>
</feature>
<dbReference type="Pfam" id="PF00561">
    <property type="entry name" value="Abhydrolase_1"/>
    <property type="match status" value="1"/>
</dbReference>
<dbReference type="Proteomes" id="UP001500967">
    <property type="component" value="Unassembled WGS sequence"/>
</dbReference>
<feature type="region of interest" description="Disordered" evidence="1">
    <location>
        <begin position="49"/>
        <end position="69"/>
    </location>
</feature>
<evidence type="ECO:0000256" key="1">
    <source>
        <dbReference type="SAM" id="MobiDB-lite"/>
    </source>
</evidence>
<dbReference type="InterPro" id="IPR050266">
    <property type="entry name" value="AB_hydrolase_sf"/>
</dbReference>
<sequence length="260" mass="27569">MLDVPGARLHYELRGSGPLIVLAGAPMDATAFEPVAELLAADHTVLTTDPRGINRSTVDDPTRDSTPEDRADDLARLIAHADAGPAVAFGSSGGAVSVLALAQRHPDAVRTVIAHEPPLIELLDDRATLRANTEDMITTYLGGDPRGAWVKFLANANIAMPGEVFEMIFGGPREGQEAADEHYGFARMLRGTTYWTPDLTALRAARVRIGVGEESAGQLCDRTSRALAAGLGTTPVLFPGDHTGFIDHPKEFAALISARG</sequence>
<dbReference type="GO" id="GO:0016787">
    <property type="term" value="F:hydrolase activity"/>
    <property type="evidence" value="ECO:0007669"/>
    <property type="project" value="UniProtKB-KW"/>
</dbReference>
<name>A0ABN0TXZ6_9ACTN</name>
<dbReference type="EMBL" id="BAAAGX010000007">
    <property type="protein sequence ID" value="GAA0232707.1"/>
    <property type="molecule type" value="Genomic_DNA"/>
</dbReference>
<protein>
    <submittedName>
        <fullName evidence="3">Alpha/beta hydrolase</fullName>
    </submittedName>
</protein>
<dbReference type="PANTHER" id="PTHR43798">
    <property type="entry name" value="MONOACYLGLYCEROL LIPASE"/>
    <property type="match status" value="1"/>
</dbReference>
<evidence type="ECO:0000313" key="3">
    <source>
        <dbReference type="EMBL" id="GAA0232707.1"/>
    </source>
</evidence>
<dbReference type="InterPro" id="IPR029058">
    <property type="entry name" value="AB_hydrolase_fold"/>
</dbReference>
<dbReference type="RefSeq" id="WP_344648234.1">
    <property type="nucleotide sequence ID" value="NZ_BAAAGX010000007.1"/>
</dbReference>
<keyword evidence="3" id="KW-0378">Hydrolase</keyword>
<dbReference type="InterPro" id="IPR000073">
    <property type="entry name" value="AB_hydrolase_1"/>
</dbReference>
<reference evidence="3 4" key="1">
    <citation type="journal article" date="2019" name="Int. J. Syst. Evol. Microbiol.">
        <title>The Global Catalogue of Microorganisms (GCM) 10K type strain sequencing project: providing services to taxonomists for standard genome sequencing and annotation.</title>
        <authorList>
            <consortium name="The Broad Institute Genomics Platform"/>
            <consortium name="The Broad Institute Genome Sequencing Center for Infectious Disease"/>
            <person name="Wu L."/>
            <person name="Ma J."/>
        </authorList>
    </citation>
    <scope>NUCLEOTIDE SEQUENCE [LARGE SCALE GENOMIC DNA]</scope>
    <source>
        <strain evidence="3 4">JCM 10425</strain>
    </source>
</reference>
<evidence type="ECO:0000259" key="2">
    <source>
        <dbReference type="Pfam" id="PF00561"/>
    </source>
</evidence>
<dbReference type="Gene3D" id="3.40.50.1820">
    <property type="entry name" value="alpha/beta hydrolase"/>
    <property type="match status" value="1"/>
</dbReference>
<gene>
    <name evidence="3" type="ORF">GCM10009539_17580</name>
</gene>
<proteinExistence type="predicted"/>
<accession>A0ABN0TXZ6</accession>
<feature type="compositionally biased region" description="Basic and acidic residues" evidence="1">
    <location>
        <begin position="57"/>
        <end position="69"/>
    </location>
</feature>